<gene>
    <name evidence="2" type="ORF">VA603_07505</name>
</gene>
<dbReference type="Proteomes" id="UP001301653">
    <property type="component" value="Unassembled WGS sequence"/>
</dbReference>
<sequence>MAGGICRRIGLLFVLFPSAAFAQGLPEASVASAAFQRMQQLCTADDGKTWGVSLCGPVLLADPASRQFIANMDGVDAALEREGALFRGRLPDKVPVANTAVDWNGRTWTMLMLPLPEDPVAQSILFMHEAWHRIQAQIGLRATHADQDQLETAQGRTALRLELRALRAAMEATDAAQRQRASRDALTFRGWRQARFPEARAAEDAMERHEGIAEYTGRILAQDAAQEAHLAEHLRRGDGVTAYARSFAYYTGPAYGVLLDRAAPDWRTRWNRKDGLPQLLAVALGVPIDADEAAFRRAGARHGLAEVEAEEAARARQQAEVLAALRAQLVDGPVLGVPVNGASFSFDPNRVTPLPPQGAVYGVIRAAAEWGVLEVRGDGLLSSDWKRLSVAHAGARQTAEGWAGEGWELALKPGWVLRPDAREGDWTIRRQE</sequence>
<feature type="chain" id="PRO_5045175934" evidence="1">
    <location>
        <begin position="23"/>
        <end position="432"/>
    </location>
</feature>
<dbReference type="EMBL" id="JAYFUH010000085">
    <property type="protein sequence ID" value="MEA5667370.1"/>
    <property type="molecule type" value="Genomic_DNA"/>
</dbReference>
<evidence type="ECO:0000313" key="2">
    <source>
        <dbReference type="EMBL" id="MEA5667370.1"/>
    </source>
</evidence>
<keyword evidence="1" id="KW-0732">Signal</keyword>
<feature type="signal peptide" evidence="1">
    <location>
        <begin position="1"/>
        <end position="22"/>
    </location>
</feature>
<name>A0ABU5V495_9GAMM</name>
<organism evidence="2 3">
    <name type="scientific">Stenotrophomonas capsici</name>
    <dbReference type="NCBI Taxonomy" id="3110230"/>
    <lineage>
        <taxon>Bacteria</taxon>
        <taxon>Pseudomonadati</taxon>
        <taxon>Pseudomonadota</taxon>
        <taxon>Gammaproteobacteria</taxon>
        <taxon>Lysobacterales</taxon>
        <taxon>Lysobacteraceae</taxon>
        <taxon>Stenotrophomonas</taxon>
    </lineage>
</organism>
<keyword evidence="3" id="KW-1185">Reference proteome</keyword>
<protein>
    <submittedName>
        <fullName evidence="2">Uncharacterized protein</fullName>
    </submittedName>
</protein>
<comment type="caution">
    <text evidence="2">The sequence shown here is derived from an EMBL/GenBank/DDBJ whole genome shotgun (WGS) entry which is preliminary data.</text>
</comment>
<accession>A0ABU5V495</accession>
<dbReference type="RefSeq" id="WP_323438412.1">
    <property type="nucleotide sequence ID" value="NZ_JAYFUH010000085.1"/>
</dbReference>
<proteinExistence type="predicted"/>
<evidence type="ECO:0000313" key="3">
    <source>
        <dbReference type="Proteomes" id="UP001301653"/>
    </source>
</evidence>
<reference evidence="2 3" key="1">
    <citation type="submission" date="2023-12" db="EMBL/GenBank/DDBJ databases">
        <title>Stenotrophomonas guangdongensis sp. nov., isolated from wilted pepper plants (Capsicum annuum).</title>
        <authorList>
            <person name="Qiu M."/>
            <person name="Li Y."/>
            <person name="Liu Q."/>
            <person name="Zhang X."/>
            <person name="Huang Y."/>
            <person name="Guo R."/>
            <person name="Hu M."/>
            <person name="Zhou J."/>
            <person name="Zhou X."/>
        </authorList>
    </citation>
    <scope>NUCLEOTIDE SEQUENCE [LARGE SCALE GENOMIC DNA]</scope>
    <source>
        <strain evidence="2 3">MH1</strain>
    </source>
</reference>
<evidence type="ECO:0000256" key="1">
    <source>
        <dbReference type="SAM" id="SignalP"/>
    </source>
</evidence>